<proteinExistence type="inferred from homology"/>
<comment type="similarity">
    <text evidence="2 12 13">Belongs to the RPAP2 family.</text>
</comment>
<evidence type="ECO:0000256" key="7">
    <source>
        <dbReference type="ARBA" id="ARBA00022912"/>
    </source>
</evidence>
<dbReference type="GO" id="GO:0008420">
    <property type="term" value="F:RNA polymerase II CTD heptapeptide repeat phosphatase activity"/>
    <property type="evidence" value="ECO:0007669"/>
    <property type="project" value="UniProtKB-UniRule"/>
</dbReference>
<keyword evidence="3 13" id="KW-0479">Metal-binding</keyword>
<evidence type="ECO:0000256" key="3">
    <source>
        <dbReference type="ARBA" id="ARBA00022723"/>
    </source>
</evidence>
<evidence type="ECO:0000256" key="2">
    <source>
        <dbReference type="ARBA" id="ARBA00005676"/>
    </source>
</evidence>
<keyword evidence="6 13" id="KW-0862">Zinc</keyword>
<dbReference type="RefSeq" id="XP_030631607.1">
    <property type="nucleotide sequence ID" value="XM_030775747.1"/>
</dbReference>
<dbReference type="InParanoid" id="A0A6J2VI61"/>
<feature type="region of interest" description="Disordered" evidence="14">
    <location>
        <begin position="313"/>
        <end position="343"/>
    </location>
</feature>
<evidence type="ECO:0000256" key="11">
    <source>
        <dbReference type="ARBA" id="ARBA00048336"/>
    </source>
</evidence>
<dbReference type="Pfam" id="PF04181">
    <property type="entry name" value="RPAP2_Rtr1"/>
    <property type="match status" value="1"/>
</dbReference>
<feature type="region of interest" description="Disordered" evidence="14">
    <location>
        <begin position="411"/>
        <end position="433"/>
    </location>
</feature>
<dbReference type="GO" id="GO:0005634">
    <property type="term" value="C:nucleus"/>
    <property type="evidence" value="ECO:0007669"/>
    <property type="project" value="UniProtKB-SubCell"/>
</dbReference>
<reference evidence="17" key="1">
    <citation type="submission" date="2025-08" db="UniProtKB">
        <authorList>
            <consortium name="RefSeq"/>
        </authorList>
    </citation>
    <scope>IDENTIFICATION</scope>
</reference>
<feature type="region of interest" description="Disordered" evidence="14">
    <location>
        <begin position="1"/>
        <end position="34"/>
    </location>
</feature>
<keyword evidence="4 13" id="KW-0863">Zinc-finger</keyword>
<comment type="catalytic activity">
    <reaction evidence="10 13">
        <text>O-phospho-L-seryl-[protein] + H2O = L-seryl-[protein] + phosphate</text>
        <dbReference type="Rhea" id="RHEA:20629"/>
        <dbReference type="Rhea" id="RHEA-COMP:9863"/>
        <dbReference type="Rhea" id="RHEA-COMP:11604"/>
        <dbReference type="ChEBI" id="CHEBI:15377"/>
        <dbReference type="ChEBI" id="CHEBI:29999"/>
        <dbReference type="ChEBI" id="CHEBI:43474"/>
        <dbReference type="ChEBI" id="CHEBI:83421"/>
        <dbReference type="EC" id="3.1.3.16"/>
    </reaction>
</comment>
<dbReference type="PANTHER" id="PTHR14732">
    <property type="entry name" value="RNA POLYMERASE II SUBUNIT B1 CTD PHOSPHATASE RPAP2-RELATED"/>
    <property type="match status" value="1"/>
</dbReference>
<accession>A0A6J2VI61</accession>
<name>A0A6J2VI61_CHACN</name>
<dbReference type="GO" id="GO:0005737">
    <property type="term" value="C:cytoplasm"/>
    <property type="evidence" value="ECO:0007669"/>
    <property type="project" value="TreeGrafter"/>
</dbReference>
<evidence type="ECO:0000256" key="8">
    <source>
        <dbReference type="ARBA" id="ARBA00023242"/>
    </source>
</evidence>
<feature type="compositionally biased region" description="Basic and acidic residues" evidence="14">
    <location>
        <begin position="234"/>
        <end position="291"/>
    </location>
</feature>
<dbReference type="EC" id="3.1.3.16" evidence="13"/>
<evidence type="ECO:0000256" key="9">
    <source>
        <dbReference type="ARBA" id="ARBA00045547"/>
    </source>
</evidence>
<dbReference type="PROSITE" id="PS51479">
    <property type="entry name" value="ZF_RTR1"/>
    <property type="match status" value="1"/>
</dbReference>
<dbReference type="PANTHER" id="PTHR14732:SF0">
    <property type="entry name" value="RNA POLYMERASE II SUBUNIT B1 CTD PHOSPHATASE RPAP2-RELATED"/>
    <property type="match status" value="1"/>
</dbReference>
<dbReference type="GeneID" id="115813142"/>
<dbReference type="CTD" id="79871"/>
<evidence type="ECO:0000256" key="5">
    <source>
        <dbReference type="ARBA" id="ARBA00022801"/>
    </source>
</evidence>
<comment type="catalytic activity">
    <reaction evidence="11 13">
        <text>O-phospho-L-threonyl-[protein] + H2O = L-threonyl-[protein] + phosphate</text>
        <dbReference type="Rhea" id="RHEA:47004"/>
        <dbReference type="Rhea" id="RHEA-COMP:11060"/>
        <dbReference type="Rhea" id="RHEA-COMP:11605"/>
        <dbReference type="ChEBI" id="CHEBI:15377"/>
        <dbReference type="ChEBI" id="CHEBI:30013"/>
        <dbReference type="ChEBI" id="CHEBI:43474"/>
        <dbReference type="ChEBI" id="CHEBI:61977"/>
        <dbReference type="EC" id="3.1.3.16"/>
    </reaction>
</comment>
<evidence type="ECO:0000313" key="16">
    <source>
        <dbReference type="Proteomes" id="UP000504632"/>
    </source>
</evidence>
<comment type="subunit">
    <text evidence="13">Associates with the RNA polymerase II complex.</text>
</comment>
<keyword evidence="16" id="KW-1185">Reference proteome</keyword>
<keyword evidence="8 13" id="KW-0539">Nucleus</keyword>
<dbReference type="InterPro" id="IPR039693">
    <property type="entry name" value="Rtr1/RPAP2"/>
</dbReference>
<feature type="domain" description="RTR1-type" evidence="15">
    <location>
        <begin position="71"/>
        <end position="154"/>
    </location>
</feature>
<evidence type="ECO:0000256" key="4">
    <source>
        <dbReference type="ARBA" id="ARBA00022771"/>
    </source>
</evidence>
<dbReference type="GO" id="GO:0008270">
    <property type="term" value="F:zinc ion binding"/>
    <property type="evidence" value="ECO:0007669"/>
    <property type="project" value="UniProtKB-KW"/>
</dbReference>
<evidence type="ECO:0000256" key="10">
    <source>
        <dbReference type="ARBA" id="ARBA00047761"/>
    </source>
</evidence>
<dbReference type="Proteomes" id="UP000504632">
    <property type="component" value="Chromosome 5"/>
</dbReference>
<gene>
    <name evidence="17" type="primary">rpap2</name>
</gene>
<keyword evidence="5 13" id="KW-0378">Hydrolase</keyword>
<dbReference type="OrthoDB" id="2590500at2759"/>
<dbReference type="GO" id="GO:0043175">
    <property type="term" value="F:RNA polymerase core enzyme binding"/>
    <property type="evidence" value="ECO:0007669"/>
    <property type="project" value="UniProtKB-UniRule"/>
</dbReference>
<evidence type="ECO:0000256" key="12">
    <source>
        <dbReference type="PROSITE-ProRule" id="PRU00812"/>
    </source>
</evidence>
<dbReference type="InterPro" id="IPR007308">
    <property type="entry name" value="Rtr1/RPAP2_dom"/>
</dbReference>
<dbReference type="AlphaFoldDB" id="A0A6J2VI61"/>
<evidence type="ECO:0000256" key="14">
    <source>
        <dbReference type="SAM" id="MobiDB-lite"/>
    </source>
</evidence>
<keyword evidence="7 13" id="KW-0904">Protein phosphatase</keyword>
<sequence>MEADGRKVQVRSGSKSKRKDGKTPARSAAEEAKRREALKETLREKLELERRALQVVERLLEDSVTEDFLIDCAQMITPANYKDTVEERSIVKLCGYPVCANRLCNVPSQQFKISTKTNKVYDITERKCFCSNFCYKASKYFEVQIPKTPLWLRKEERPPDIKLMKEGDGGSSGLEIKLADQPVTEADVENPAPERHSRSPNTSQSDSSDNEQDFVSSVVSKQRPRSKVHWGKLPKHDGGSVDESGGREKNRTSPPHRAETQCRGDVDGSSEKTSAKDEISNRPSLPEKDVPAEHAVEETVELLTQCKLAESHTVTLPPEETSAQTQQNDSSNSSEPVQSNSTNNLNITQVGMSKKGAAGLKALLKGRDVGKNELPVIKLNILATLKSTLMEWRTEETFQYLYGPDYNQWTKTGEQREEESEEEPLDEDDLEVEDGDDVVDMSTQGEGSQNRPSAHVPDFETLRKETELLDLKVKEFYRGVCVLPEEVLEESVTENRESEDPVLPLVDSHAQNLIQKRIVVEKLSRSLRDIVGPLCLTMGDIMNDINSLVRTFRFTNTNIIHKNPEWTLIAIVLLSVLMEVSSVLRESLERPSSVEYISSLMKELRLQDQDLQSLVLLFKPHVQ</sequence>
<evidence type="ECO:0000256" key="6">
    <source>
        <dbReference type="ARBA" id="ARBA00022833"/>
    </source>
</evidence>
<evidence type="ECO:0000259" key="15">
    <source>
        <dbReference type="PROSITE" id="PS51479"/>
    </source>
</evidence>
<organism evidence="16 17">
    <name type="scientific">Chanos chanos</name>
    <name type="common">Milkfish</name>
    <name type="synonym">Mugil chanos</name>
    <dbReference type="NCBI Taxonomy" id="29144"/>
    <lineage>
        <taxon>Eukaryota</taxon>
        <taxon>Metazoa</taxon>
        <taxon>Chordata</taxon>
        <taxon>Craniata</taxon>
        <taxon>Vertebrata</taxon>
        <taxon>Euteleostomi</taxon>
        <taxon>Actinopterygii</taxon>
        <taxon>Neopterygii</taxon>
        <taxon>Teleostei</taxon>
        <taxon>Ostariophysi</taxon>
        <taxon>Gonorynchiformes</taxon>
        <taxon>Chanidae</taxon>
        <taxon>Chanos</taxon>
    </lineage>
</organism>
<dbReference type="InterPro" id="IPR038534">
    <property type="entry name" value="Rtr1/RPAP2_sf"/>
</dbReference>
<feature type="compositionally biased region" description="Acidic residues" evidence="14">
    <location>
        <begin position="416"/>
        <end position="433"/>
    </location>
</feature>
<comment type="function">
    <text evidence="9">Protein phosphatase that displays CTD phosphatase activity and regulates transcription of snRNA genes. Recognizes and binds phosphorylated 'Ser-7' of the C-terminal heptapeptide repeat domain (CTD) of the largest RNA polymerase II subunit POLR2A, and mediates dephosphorylation of 'Ser-5' of the CTD, thereby promoting transcription of snRNA genes. Downstream of EIF2AK3/PERK, dephosphorylates ERN1, a sensor for the endoplasmic reticulum unfolded protein response (UPR), to abort failed ER-stress adaptation and trigger apoptosis.</text>
</comment>
<feature type="compositionally biased region" description="Polar residues" evidence="14">
    <location>
        <begin position="199"/>
        <end position="220"/>
    </location>
</feature>
<comment type="subcellular location">
    <subcellularLocation>
        <location evidence="1 13">Nucleus</location>
    </subcellularLocation>
</comment>
<feature type="region of interest" description="Disordered" evidence="14">
    <location>
        <begin position="180"/>
        <end position="291"/>
    </location>
</feature>
<evidence type="ECO:0000256" key="1">
    <source>
        <dbReference type="ARBA" id="ARBA00004123"/>
    </source>
</evidence>
<dbReference type="FunCoup" id="A0A6J2VI61">
    <property type="interactions" value="683"/>
</dbReference>
<feature type="compositionally biased region" description="Basic residues" evidence="14">
    <location>
        <begin position="222"/>
        <end position="233"/>
    </location>
</feature>
<protein>
    <recommendedName>
        <fullName evidence="13">RNA polymerase II subunit B1 CTD phosphatase RPAP2 homolog</fullName>
        <ecNumber evidence="13">3.1.3.16</ecNumber>
    </recommendedName>
</protein>
<evidence type="ECO:0000256" key="13">
    <source>
        <dbReference type="RuleBase" id="RU367080"/>
    </source>
</evidence>
<evidence type="ECO:0000313" key="17">
    <source>
        <dbReference type="RefSeq" id="XP_030631607.1"/>
    </source>
</evidence>
<dbReference type="Gene3D" id="1.25.40.820">
    <property type="match status" value="1"/>
</dbReference>
<feature type="compositionally biased region" description="Low complexity" evidence="14">
    <location>
        <begin position="328"/>
        <end position="341"/>
    </location>
</feature>